<reference evidence="2" key="2">
    <citation type="submission" date="2023-04" db="EMBL/GenBank/DDBJ databases">
        <authorList>
            <person name="Bu L."/>
            <person name="Lu L."/>
            <person name="Laidemitt M.R."/>
            <person name="Zhang S.M."/>
            <person name="Mutuku M."/>
            <person name="Mkoji G."/>
            <person name="Steinauer M."/>
            <person name="Loker E.S."/>
        </authorList>
    </citation>
    <scope>NUCLEOTIDE SEQUENCE</scope>
    <source>
        <strain evidence="2">KasaAsao</strain>
        <tissue evidence="2">Whole Snail</tissue>
    </source>
</reference>
<sequence length="70" mass="8008">MKSTNGKFLKPYQSTICSDTEKTIEDTAQESFLRENNSMVNKDGQRSSYLLVSTFLYVFACWFDGISVHV</sequence>
<keyword evidence="3" id="KW-1185">Reference proteome</keyword>
<protein>
    <submittedName>
        <fullName evidence="2">Uncharacterized protein</fullName>
    </submittedName>
</protein>
<comment type="caution">
    <text evidence="2">The sequence shown here is derived from an EMBL/GenBank/DDBJ whole genome shotgun (WGS) entry which is preliminary data.</text>
</comment>
<feature type="transmembrane region" description="Helical" evidence="1">
    <location>
        <begin position="49"/>
        <end position="68"/>
    </location>
</feature>
<evidence type="ECO:0000313" key="3">
    <source>
        <dbReference type="Proteomes" id="UP001233172"/>
    </source>
</evidence>
<dbReference type="Proteomes" id="UP001233172">
    <property type="component" value="Unassembled WGS sequence"/>
</dbReference>
<reference evidence="2" key="1">
    <citation type="journal article" date="2023" name="PLoS Negl. Trop. Dis.">
        <title>A genome sequence for Biomphalaria pfeifferi, the major vector snail for the human-infecting parasite Schistosoma mansoni.</title>
        <authorList>
            <person name="Bu L."/>
            <person name="Lu L."/>
            <person name="Laidemitt M.R."/>
            <person name="Zhang S.M."/>
            <person name="Mutuku M."/>
            <person name="Mkoji G."/>
            <person name="Steinauer M."/>
            <person name="Loker E.S."/>
        </authorList>
    </citation>
    <scope>NUCLEOTIDE SEQUENCE</scope>
    <source>
        <strain evidence="2">KasaAsao</strain>
    </source>
</reference>
<feature type="non-terminal residue" evidence="2">
    <location>
        <position position="70"/>
    </location>
</feature>
<name>A0AAD8F936_BIOPF</name>
<proteinExistence type="predicted"/>
<dbReference type="AlphaFoldDB" id="A0AAD8F936"/>
<evidence type="ECO:0000256" key="1">
    <source>
        <dbReference type="SAM" id="Phobius"/>
    </source>
</evidence>
<accession>A0AAD8F936</accession>
<keyword evidence="1" id="KW-0472">Membrane</keyword>
<evidence type="ECO:0000313" key="2">
    <source>
        <dbReference type="EMBL" id="KAK0054921.1"/>
    </source>
</evidence>
<dbReference type="EMBL" id="JASAOG010000074">
    <property type="protein sequence ID" value="KAK0054921.1"/>
    <property type="molecule type" value="Genomic_DNA"/>
</dbReference>
<gene>
    <name evidence="2" type="ORF">Bpfe_015767</name>
</gene>
<organism evidence="2 3">
    <name type="scientific">Biomphalaria pfeifferi</name>
    <name type="common">Bloodfluke planorb</name>
    <name type="synonym">Freshwater snail</name>
    <dbReference type="NCBI Taxonomy" id="112525"/>
    <lineage>
        <taxon>Eukaryota</taxon>
        <taxon>Metazoa</taxon>
        <taxon>Spiralia</taxon>
        <taxon>Lophotrochozoa</taxon>
        <taxon>Mollusca</taxon>
        <taxon>Gastropoda</taxon>
        <taxon>Heterobranchia</taxon>
        <taxon>Euthyneura</taxon>
        <taxon>Panpulmonata</taxon>
        <taxon>Hygrophila</taxon>
        <taxon>Lymnaeoidea</taxon>
        <taxon>Planorbidae</taxon>
        <taxon>Biomphalaria</taxon>
    </lineage>
</organism>
<keyword evidence="1" id="KW-1133">Transmembrane helix</keyword>
<keyword evidence="1" id="KW-0812">Transmembrane</keyword>